<reference evidence="2 3" key="1">
    <citation type="submission" date="2016-12" db="EMBL/GenBank/DDBJ databases">
        <title>Study of bacterial adaptation to deep sea.</title>
        <authorList>
            <person name="Song J."/>
            <person name="Yoshizawa S."/>
            <person name="Kogure K."/>
        </authorList>
    </citation>
    <scope>NUCLEOTIDE SEQUENCE [LARGE SCALE GENOMIC DNA]</scope>
    <source>
        <strain evidence="2 3">SAORIC-165</strain>
    </source>
</reference>
<feature type="domain" description="HMA" evidence="1">
    <location>
        <begin position="1"/>
        <end position="57"/>
    </location>
</feature>
<evidence type="ECO:0000259" key="1">
    <source>
        <dbReference type="PROSITE" id="PS50846"/>
    </source>
</evidence>
<dbReference type="AlphaFoldDB" id="A0A2S7U6U4"/>
<dbReference type="SUPFAM" id="SSF55008">
    <property type="entry name" value="HMA, heavy metal-associated domain"/>
    <property type="match status" value="1"/>
</dbReference>
<proteinExistence type="predicted"/>
<dbReference type="PROSITE" id="PS50846">
    <property type="entry name" value="HMA_2"/>
    <property type="match status" value="1"/>
</dbReference>
<evidence type="ECO:0000313" key="2">
    <source>
        <dbReference type="EMBL" id="PQJ30201.1"/>
    </source>
</evidence>
<accession>A0A2S7U6U4</accession>
<dbReference type="CDD" id="cd00371">
    <property type="entry name" value="HMA"/>
    <property type="match status" value="1"/>
</dbReference>
<dbReference type="InterPro" id="IPR006121">
    <property type="entry name" value="HMA_dom"/>
</dbReference>
<protein>
    <recommendedName>
        <fullName evidence="1">HMA domain-containing protein</fullName>
    </recommendedName>
</protein>
<dbReference type="Proteomes" id="UP000239907">
    <property type="component" value="Unassembled WGS sequence"/>
</dbReference>
<dbReference type="Gene3D" id="3.30.70.100">
    <property type="match status" value="1"/>
</dbReference>
<dbReference type="EMBL" id="MQWA01000001">
    <property type="protein sequence ID" value="PQJ30201.1"/>
    <property type="molecule type" value="Genomic_DNA"/>
</dbReference>
<keyword evidence="3" id="KW-1185">Reference proteome</keyword>
<gene>
    <name evidence="2" type="ORF">BSZ32_00540</name>
</gene>
<dbReference type="GO" id="GO:0046872">
    <property type="term" value="F:metal ion binding"/>
    <property type="evidence" value="ECO:0007669"/>
    <property type="project" value="InterPro"/>
</dbReference>
<organism evidence="2 3">
    <name type="scientific">Rubritalea profundi</name>
    <dbReference type="NCBI Taxonomy" id="1658618"/>
    <lineage>
        <taxon>Bacteria</taxon>
        <taxon>Pseudomonadati</taxon>
        <taxon>Verrucomicrobiota</taxon>
        <taxon>Verrucomicrobiia</taxon>
        <taxon>Verrucomicrobiales</taxon>
        <taxon>Rubritaleaceae</taxon>
        <taxon>Rubritalea</taxon>
    </lineage>
</organism>
<sequence length="62" mass="6379">MTCGGCSKKLTTALAAVKGVQVKKICHKSGCVDVVLTDGATAAQVKEVITKTGFKIAPEKKS</sequence>
<comment type="caution">
    <text evidence="2">The sequence shown here is derived from an EMBL/GenBank/DDBJ whole genome shotgun (WGS) entry which is preliminary data.</text>
</comment>
<dbReference type="InterPro" id="IPR036163">
    <property type="entry name" value="HMA_dom_sf"/>
</dbReference>
<name>A0A2S7U6U4_9BACT</name>
<evidence type="ECO:0000313" key="3">
    <source>
        <dbReference type="Proteomes" id="UP000239907"/>
    </source>
</evidence>